<evidence type="ECO:0000313" key="1">
    <source>
        <dbReference type="EMBL" id="QCI80007.1"/>
    </source>
</evidence>
<reference evidence="2" key="1">
    <citation type="submission" date="2019-04" db="EMBL/GenBank/DDBJ databases">
        <title>Complete genome sequence of Sphingomonas sp. W1-2-3.</title>
        <authorList>
            <person name="Im W.T."/>
        </authorList>
    </citation>
    <scope>NUCLEOTIDE SEQUENCE [LARGE SCALE GENOMIC DNA]</scope>
    <source>
        <strain evidence="2">W1-2-3</strain>
    </source>
</reference>
<evidence type="ECO:0000313" key="2">
    <source>
        <dbReference type="Proteomes" id="UP000298714"/>
    </source>
</evidence>
<dbReference type="AlphaFoldDB" id="A0A4D7CA24"/>
<dbReference type="RefSeq" id="WP_222872866.1">
    <property type="nucleotide sequence ID" value="NZ_CP039704.1"/>
</dbReference>
<sequence length="95" mass="10204">MDQFDMEAGGILAVTLTPTNNGALYITQGGTINGTLEVTLTPDTLYRVDTEWDLLLSDVALAGTPQLQVPDLGAVLGLRAAFALTVRLTRWRSAR</sequence>
<dbReference type="Proteomes" id="UP000298714">
    <property type="component" value="Chromosome"/>
</dbReference>
<accession>A0A4D7CA24</accession>
<keyword evidence="2" id="KW-1185">Reference proteome</keyword>
<protein>
    <submittedName>
        <fullName evidence="1">Uncharacterized protein</fullName>
    </submittedName>
</protein>
<organism evidence="1 2">
    <name type="scientific">Hankyongella ginsenosidimutans</name>
    <dbReference type="NCBI Taxonomy" id="1763828"/>
    <lineage>
        <taxon>Bacteria</taxon>
        <taxon>Pseudomonadati</taxon>
        <taxon>Pseudomonadota</taxon>
        <taxon>Alphaproteobacteria</taxon>
        <taxon>Sphingomonadales</taxon>
        <taxon>Sphingomonadaceae</taxon>
        <taxon>Hankyongella</taxon>
    </lineage>
</organism>
<name>A0A4D7CA24_9SPHN</name>
<proteinExistence type="predicted"/>
<dbReference type="KEGG" id="hgn:E6W36_12310"/>
<gene>
    <name evidence="1" type="ORF">E6W36_12310</name>
</gene>
<dbReference type="EMBL" id="CP039704">
    <property type="protein sequence ID" value="QCI80007.1"/>
    <property type="molecule type" value="Genomic_DNA"/>
</dbReference>